<gene>
    <name evidence="2" type="ORF">EVAR_15684_1</name>
</gene>
<sequence length="155" mass="18115">MPTRYASQEYANMHLIYGECRYNASAAAILYRERYPNFERYPDHRVFVNVHRSLTEGGHFPNQIRAGGRPSFSYEEKVLHEVADDLSISVRGTEERTGILKSTAHRILQRAEMHPFHVRVQSLLPRDYSDRISFLEQYYRGITKIPNLSKKTLGR</sequence>
<protein>
    <recommendedName>
        <fullName evidence="1">DUF4817 domain-containing protein</fullName>
    </recommendedName>
</protein>
<dbReference type="Pfam" id="PF16087">
    <property type="entry name" value="DUF4817"/>
    <property type="match status" value="1"/>
</dbReference>
<organism evidence="2 3">
    <name type="scientific">Eumeta variegata</name>
    <name type="common">Bagworm moth</name>
    <name type="synonym">Eumeta japonica</name>
    <dbReference type="NCBI Taxonomy" id="151549"/>
    <lineage>
        <taxon>Eukaryota</taxon>
        <taxon>Metazoa</taxon>
        <taxon>Ecdysozoa</taxon>
        <taxon>Arthropoda</taxon>
        <taxon>Hexapoda</taxon>
        <taxon>Insecta</taxon>
        <taxon>Pterygota</taxon>
        <taxon>Neoptera</taxon>
        <taxon>Endopterygota</taxon>
        <taxon>Lepidoptera</taxon>
        <taxon>Glossata</taxon>
        <taxon>Ditrysia</taxon>
        <taxon>Tineoidea</taxon>
        <taxon>Psychidae</taxon>
        <taxon>Oiketicinae</taxon>
        <taxon>Eumeta</taxon>
    </lineage>
</organism>
<dbReference type="Proteomes" id="UP000299102">
    <property type="component" value="Unassembled WGS sequence"/>
</dbReference>
<evidence type="ECO:0000313" key="3">
    <source>
        <dbReference type="Proteomes" id="UP000299102"/>
    </source>
</evidence>
<keyword evidence="3" id="KW-1185">Reference proteome</keyword>
<dbReference type="PANTHER" id="PTHR47326:SF1">
    <property type="entry name" value="HTH PSQ-TYPE DOMAIN-CONTAINING PROTEIN"/>
    <property type="match status" value="1"/>
</dbReference>
<evidence type="ECO:0000259" key="1">
    <source>
        <dbReference type="Pfam" id="PF16087"/>
    </source>
</evidence>
<dbReference type="InterPro" id="IPR032135">
    <property type="entry name" value="DUF4817"/>
</dbReference>
<dbReference type="PANTHER" id="PTHR47326">
    <property type="entry name" value="TRANSPOSABLE ELEMENT TC3 TRANSPOSASE-LIKE PROTEIN"/>
    <property type="match status" value="1"/>
</dbReference>
<accession>A0A4C1UA73</accession>
<feature type="domain" description="DUF4817" evidence="1">
    <location>
        <begin position="8"/>
        <end position="54"/>
    </location>
</feature>
<comment type="caution">
    <text evidence="2">The sequence shown here is derived from an EMBL/GenBank/DDBJ whole genome shotgun (WGS) entry which is preliminary data.</text>
</comment>
<dbReference type="EMBL" id="BGZK01000146">
    <property type="protein sequence ID" value="GBP23010.1"/>
    <property type="molecule type" value="Genomic_DNA"/>
</dbReference>
<evidence type="ECO:0000313" key="2">
    <source>
        <dbReference type="EMBL" id="GBP23010.1"/>
    </source>
</evidence>
<proteinExistence type="predicted"/>
<dbReference type="AlphaFoldDB" id="A0A4C1UA73"/>
<dbReference type="OrthoDB" id="7902892at2759"/>
<reference evidence="2 3" key="1">
    <citation type="journal article" date="2019" name="Commun. Biol.">
        <title>The bagworm genome reveals a unique fibroin gene that provides high tensile strength.</title>
        <authorList>
            <person name="Kono N."/>
            <person name="Nakamura H."/>
            <person name="Ohtoshi R."/>
            <person name="Tomita M."/>
            <person name="Numata K."/>
            <person name="Arakawa K."/>
        </authorList>
    </citation>
    <scope>NUCLEOTIDE SEQUENCE [LARGE SCALE GENOMIC DNA]</scope>
</reference>
<name>A0A4C1UA73_EUMVA</name>